<evidence type="ECO:0000256" key="15">
    <source>
        <dbReference type="ARBA" id="ARBA00068317"/>
    </source>
</evidence>
<dbReference type="OrthoDB" id="1696280at2759"/>
<evidence type="ECO:0000256" key="16">
    <source>
        <dbReference type="ARBA" id="ARBA00083575"/>
    </source>
</evidence>
<dbReference type="FunFam" id="3.90.226.10:FF:000034">
    <property type="entry name" value="Enoyl-CoA delta isomerase 1"/>
    <property type="match status" value="1"/>
</dbReference>
<evidence type="ECO:0000256" key="3">
    <source>
        <dbReference type="ARBA" id="ARBA00011233"/>
    </source>
</evidence>
<comment type="subunit">
    <text evidence="3">Homotrimer.</text>
</comment>
<dbReference type="OMA" id="ALCKCAE"/>
<evidence type="ECO:0000313" key="18">
    <source>
        <dbReference type="Proteomes" id="UP000887568"/>
    </source>
</evidence>
<dbReference type="CDD" id="cd06558">
    <property type="entry name" value="crotonase-like"/>
    <property type="match status" value="1"/>
</dbReference>
<evidence type="ECO:0000256" key="9">
    <source>
        <dbReference type="ARBA" id="ARBA00023235"/>
    </source>
</evidence>
<dbReference type="Proteomes" id="UP000887568">
    <property type="component" value="Unplaced"/>
</dbReference>
<comment type="subcellular location">
    <subcellularLocation>
        <location evidence="1">Mitochondrion matrix</location>
    </subcellularLocation>
</comment>
<dbReference type="RefSeq" id="XP_038064587.1">
    <property type="nucleotide sequence ID" value="XM_038208659.1"/>
</dbReference>
<keyword evidence="4" id="KW-0276">Fatty acid metabolism</keyword>
<proteinExistence type="predicted"/>
<evidence type="ECO:0000256" key="10">
    <source>
        <dbReference type="ARBA" id="ARBA00050938"/>
    </source>
</evidence>
<keyword evidence="9" id="KW-0413">Isomerase</keyword>
<dbReference type="GO" id="GO:0006635">
    <property type="term" value="P:fatty acid beta-oxidation"/>
    <property type="evidence" value="ECO:0007669"/>
    <property type="project" value="TreeGrafter"/>
</dbReference>
<keyword evidence="8" id="KW-0496">Mitochondrion</keyword>
<dbReference type="InterPro" id="IPR029045">
    <property type="entry name" value="ClpP/crotonase-like_dom_sf"/>
</dbReference>
<dbReference type="AlphaFoldDB" id="A0A914ALG1"/>
<dbReference type="GeneID" id="119734991"/>
<dbReference type="GO" id="GO:0005759">
    <property type="term" value="C:mitochondrial matrix"/>
    <property type="evidence" value="ECO:0007669"/>
    <property type="project" value="UniProtKB-SubCell"/>
</dbReference>
<dbReference type="Gene3D" id="6.10.250.170">
    <property type="match status" value="1"/>
</dbReference>
<dbReference type="EnsemblMetazoa" id="XM_038208659.1">
    <property type="protein sequence ID" value="XP_038064587.1"/>
    <property type="gene ID" value="LOC119734991"/>
</dbReference>
<comment type="catalytic activity">
    <reaction evidence="10">
        <text>(3Z)-decenoyl-CoA = (2E)-decenoyl-CoA</text>
        <dbReference type="Rhea" id="RHEA:77195"/>
        <dbReference type="ChEBI" id="CHEBI:61406"/>
        <dbReference type="ChEBI" id="CHEBI:195601"/>
    </reaction>
    <physiologicalReaction direction="left-to-right" evidence="10">
        <dbReference type="Rhea" id="RHEA:77196"/>
    </physiologicalReaction>
</comment>
<protein>
    <recommendedName>
        <fullName evidence="15">Enoyl-CoA delta isomerase 1, mitochondrial</fullName>
    </recommendedName>
    <alternativeName>
        <fullName evidence="16">3,2-trans-enoyl-CoA isomerase</fullName>
    </alternativeName>
</protein>
<keyword evidence="5" id="KW-0809">Transit peptide</keyword>
<evidence type="ECO:0000256" key="6">
    <source>
        <dbReference type="ARBA" id="ARBA00022990"/>
    </source>
</evidence>
<evidence type="ECO:0000256" key="11">
    <source>
        <dbReference type="ARBA" id="ARBA00051293"/>
    </source>
</evidence>
<dbReference type="GO" id="GO:0004165">
    <property type="term" value="F:delta(3)-delta(2)-enoyl-CoA isomerase activity"/>
    <property type="evidence" value="ECO:0007669"/>
    <property type="project" value="UniProtKB-EC"/>
</dbReference>
<name>A0A914ALG1_PATMI</name>
<evidence type="ECO:0000256" key="14">
    <source>
        <dbReference type="ARBA" id="ARBA00056147"/>
    </source>
</evidence>
<evidence type="ECO:0000256" key="8">
    <source>
        <dbReference type="ARBA" id="ARBA00023128"/>
    </source>
</evidence>
<dbReference type="Pfam" id="PF00378">
    <property type="entry name" value="ECH_1"/>
    <property type="match status" value="1"/>
</dbReference>
<keyword evidence="18" id="KW-1185">Reference proteome</keyword>
<comment type="catalytic activity">
    <reaction evidence="11">
        <text>(2E)-tetradecenoyl-CoA = (3Z)-tetradecenoyl-CoA</text>
        <dbReference type="Rhea" id="RHEA:29847"/>
        <dbReference type="ChEBI" id="CHEBI:61405"/>
        <dbReference type="ChEBI" id="CHEBI:61968"/>
    </reaction>
    <physiologicalReaction direction="right-to-left" evidence="11">
        <dbReference type="Rhea" id="RHEA:29849"/>
    </physiologicalReaction>
</comment>
<keyword evidence="7" id="KW-0443">Lipid metabolism</keyword>
<keyword evidence="6" id="KW-0007">Acetylation</keyword>
<comment type="function">
    <text evidence="14">Key enzyme of fatty acid beta-oxidation. Able to isomerize both 3-cis (3Z) and 3-trans (3E) double bonds into the 2-trans (2E) form in a range of enoyl-CoA species, with a preference for (3Z)-enoyl-CoAs over (3E)-enoyl-CoAs. The catalytic efficiency of this enzyme is not affected by the fatty acyl chain length.</text>
</comment>
<dbReference type="PANTHER" id="PTHR11941:SF45">
    <property type="entry name" value="ENOYL-COA DELTA ISOMERASE 1, MITOCHONDRIAL"/>
    <property type="match status" value="1"/>
</dbReference>
<evidence type="ECO:0000256" key="5">
    <source>
        <dbReference type="ARBA" id="ARBA00022946"/>
    </source>
</evidence>
<comment type="catalytic activity">
    <reaction evidence="13">
        <text>(3Z)-octenoyl-CoA = (2E)-octenoyl-CoA</text>
        <dbReference type="Rhea" id="RHEA:46044"/>
        <dbReference type="ChEBI" id="CHEBI:62242"/>
        <dbReference type="ChEBI" id="CHEBI:85640"/>
    </reaction>
    <physiologicalReaction direction="left-to-right" evidence="13">
        <dbReference type="Rhea" id="RHEA:46045"/>
    </physiologicalReaction>
</comment>
<accession>A0A914ALG1</accession>
<dbReference type="PANTHER" id="PTHR11941">
    <property type="entry name" value="ENOYL-COA HYDRATASE-RELATED"/>
    <property type="match status" value="1"/>
</dbReference>
<evidence type="ECO:0000256" key="1">
    <source>
        <dbReference type="ARBA" id="ARBA00004305"/>
    </source>
</evidence>
<comment type="pathway">
    <text evidence="2">Lipid metabolism; fatty acid beta-oxidation.</text>
</comment>
<organism evidence="17 18">
    <name type="scientific">Patiria miniata</name>
    <name type="common">Bat star</name>
    <name type="synonym">Asterina miniata</name>
    <dbReference type="NCBI Taxonomy" id="46514"/>
    <lineage>
        <taxon>Eukaryota</taxon>
        <taxon>Metazoa</taxon>
        <taxon>Echinodermata</taxon>
        <taxon>Eleutherozoa</taxon>
        <taxon>Asterozoa</taxon>
        <taxon>Asteroidea</taxon>
        <taxon>Valvatacea</taxon>
        <taxon>Valvatida</taxon>
        <taxon>Asterinidae</taxon>
        <taxon>Patiria</taxon>
    </lineage>
</organism>
<evidence type="ECO:0000256" key="13">
    <source>
        <dbReference type="ARBA" id="ARBA00052542"/>
    </source>
</evidence>
<comment type="catalytic activity">
    <reaction evidence="12">
        <text>(3Z)-dodecenoyl-CoA = (2E)-dodecenoyl-CoA</text>
        <dbReference type="Rhea" id="RHEA:23716"/>
        <dbReference type="ChEBI" id="CHEBI:57330"/>
        <dbReference type="ChEBI" id="CHEBI:58543"/>
        <dbReference type="EC" id="5.3.3.8"/>
    </reaction>
    <physiologicalReaction direction="left-to-right" evidence="12">
        <dbReference type="Rhea" id="RHEA:23717"/>
    </physiologicalReaction>
</comment>
<evidence type="ECO:0000256" key="7">
    <source>
        <dbReference type="ARBA" id="ARBA00023098"/>
    </source>
</evidence>
<sequence>MATQEIEKRGETGNNVEVERDSVHKEIAIVKMNRATGNKLSTDFMTELNTTLEKLENDDSCRGIILTSAIAGIFSLGLDGTEMYQKSLESTSAFWRSLQDFWMRLYGSKLATVAAINGHSPATGCQMAMSCDYRVMSEGPFGIGLPEVTVGLVAPFWFQEVMVKTCGERQTEMAVGLGTMFTPEEALKIGLVDEVVRPGDLISKAREQLLKWLKNPDRPRAMTKDMRRGPLLEKLRAQQEEDIATFNEYIHEKSVQESFGMSLESRKK</sequence>
<evidence type="ECO:0000313" key="17">
    <source>
        <dbReference type="EnsemblMetazoa" id="XP_038064587.1"/>
    </source>
</evidence>
<evidence type="ECO:0000256" key="12">
    <source>
        <dbReference type="ARBA" id="ARBA00052376"/>
    </source>
</evidence>
<dbReference type="Gene3D" id="3.90.226.10">
    <property type="entry name" value="2-enoyl-CoA Hydratase, Chain A, domain 1"/>
    <property type="match status" value="1"/>
</dbReference>
<evidence type="ECO:0000256" key="4">
    <source>
        <dbReference type="ARBA" id="ARBA00022832"/>
    </source>
</evidence>
<dbReference type="InterPro" id="IPR001753">
    <property type="entry name" value="Enoyl-CoA_hydra/iso"/>
</dbReference>
<reference evidence="17" key="1">
    <citation type="submission" date="2022-11" db="UniProtKB">
        <authorList>
            <consortium name="EnsemblMetazoa"/>
        </authorList>
    </citation>
    <scope>IDENTIFICATION</scope>
</reference>
<dbReference type="SUPFAM" id="SSF52096">
    <property type="entry name" value="ClpP/crotonase"/>
    <property type="match status" value="1"/>
</dbReference>
<evidence type="ECO:0000256" key="2">
    <source>
        <dbReference type="ARBA" id="ARBA00005005"/>
    </source>
</evidence>